<dbReference type="OrthoDB" id="9810734at2"/>
<comment type="caution">
    <text evidence="4">The sequence shown here is derived from an EMBL/GenBank/DDBJ whole genome shotgun (WGS) entry which is preliminary data.</text>
</comment>
<comment type="similarity">
    <text evidence="1 3">Belongs to the short-chain dehydrogenases/reductases (SDR) family.</text>
</comment>
<evidence type="ECO:0000313" key="4">
    <source>
        <dbReference type="EMBL" id="TCK99755.1"/>
    </source>
</evidence>
<protein>
    <submittedName>
        <fullName evidence="4">Putative oxidoreductase</fullName>
    </submittedName>
</protein>
<organism evidence="4 5">
    <name type="scientific">Shimia isoporae</name>
    <dbReference type="NCBI Taxonomy" id="647720"/>
    <lineage>
        <taxon>Bacteria</taxon>
        <taxon>Pseudomonadati</taxon>
        <taxon>Pseudomonadota</taxon>
        <taxon>Alphaproteobacteria</taxon>
        <taxon>Rhodobacterales</taxon>
        <taxon>Roseobacteraceae</taxon>
    </lineage>
</organism>
<dbReference type="Proteomes" id="UP000295673">
    <property type="component" value="Unassembled WGS sequence"/>
</dbReference>
<dbReference type="PANTHER" id="PTHR44196">
    <property type="entry name" value="DEHYDROGENASE/REDUCTASE SDR FAMILY MEMBER 7B"/>
    <property type="match status" value="1"/>
</dbReference>
<dbReference type="Pfam" id="PF00106">
    <property type="entry name" value="adh_short"/>
    <property type="match status" value="1"/>
</dbReference>
<reference evidence="4 5" key="1">
    <citation type="submission" date="2019-03" db="EMBL/GenBank/DDBJ databases">
        <title>Genomic Encyclopedia of Archaeal and Bacterial Type Strains, Phase II (KMG-II): from individual species to whole genera.</title>
        <authorList>
            <person name="Goeker M."/>
        </authorList>
    </citation>
    <scope>NUCLEOTIDE SEQUENCE [LARGE SCALE GENOMIC DNA]</scope>
    <source>
        <strain evidence="4 5">DSM 26433</strain>
    </source>
</reference>
<dbReference type="InterPro" id="IPR036291">
    <property type="entry name" value="NAD(P)-bd_dom_sf"/>
</dbReference>
<name>A0A4R1N5H8_9RHOB</name>
<dbReference type="PANTHER" id="PTHR44196:SF1">
    <property type="entry name" value="DEHYDROGENASE_REDUCTASE SDR FAMILY MEMBER 7B"/>
    <property type="match status" value="1"/>
</dbReference>
<evidence type="ECO:0000313" key="5">
    <source>
        <dbReference type="Proteomes" id="UP000295673"/>
    </source>
</evidence>
<proteinExistence type="inferred from homology"/>
<evidence type="ECO:0000256" key="1">
    <source>
        <dbReference type="ARBA" id="ARBA00006484"/>
    </source>
</evidence>
<dbReference type="SUPFAM" id="SSF51735">
    <property type="entry name" value="NAD(P)-binding Rossmann-fold domains"/>
    <property type="match status" value="1"/>
</dbReference>
<sequence length="249" mass="26681">MKFDISQSKALVTGGARGIGLELTKQLVAKGCEVVAVGRNQRQLDELSAAFPSAVTTWVADISSSAEVDALVAGLAADHPDINILINNAGVQFEMDLFGFDQRPNIDLARLEIATNFDAVVALTLGILALLEHHERAAIVNISSGLAIAPKAASPVYSATKSAVRSFTKALRYQCSQRAAHIIVVEAIMALVETDMTAGRASRKISAQQAAAEVISGLEKEKDEIWVSKAKLLRLLHRVSPKVAERVMR</sequence>
<dbReference type="PRINTS" id="PR00080">
    <property type="entry name" value="SDRFAMILY"/>
</dbReference>
<keyword evidence="5" id="KW-1185">Reference proteome</keyword>
<gene>
    <name evidence="4" type="ORF">BXY66_3459</name>
</gene>
<evidence type="ECO:0000256" key="3">
    <source>
        <dbReference type="RuleBase" id="RU000363"/>
    </source>
</evidence>
<dbReference type="EMBL" id="SMGR01000004">
    <property type="protein sequence ID" value="TCK99755.1"/>
    <property type="molecule type" value="Genomic_DNA"/>
</dbReference>
<dbReference type="AlphaFoldDB" id="A0A4R1N5H8"/>
<dbReference type="InterPro" id="IPR002347">
    <property type="entry name" value="SDR_fam"/>
</dbReference>
<dbReference type="RefSeq" id="WP_132861592.1">
    <property type="nucleotide sequence ID" value="NZ_SMGR01000004.1"/>
</dbReference>
<evidence type="ECO:0000256" key="2">
    <source>
        <dbReference type="ARBA" id="ARBA00023002"/>
    </source>
</evidence>
<dbReference type="PRINTS" id="PR00081">
    <property type="entry name" value="GDHRDH"/>
</dbReference>
<dbReference type="GO" id="GO:0016020">
    <property type="term" value="C:membrane"/>
    <property type="evidence" value="ECO:0007669"/>
    <property type="project" value="TreeGrafter"/>
</dbReference>
<dbReference type="GO" id="GO:0016491">
    <property type="term" value="F:oxidoreductase activity"/>
    <property type="evidence" value="ECO:0007669"/>
    <property type="project" value="UniProtKB-KW"/>
</dbReference>
<keyword evidence="2" id="KW-0560">Oxidoreductase</keyword>
<dbReference type="Gene3D" id="3.40.50.720">
    <property type="entry name" value="NAD(P)-binding Rossmann-like Domain"/>
    <property type="match status" value="1"/>
</dbReference>
<accession>A0A4R1N5H8</accession>
<dbReference type="PROSITE" id="PS00061">
    <property type="entry name" value="ADH_SHORT"/>
    <property type="match status" value="1"/>
</dbReference>
<dbReference type="InterPro" id="IPR020904">
    <property type="entry name" value="Sc_DH/Rdtase_CS"/>
</dbReference>